<evidence type="ECO:0000313" key="2">
    <source>
        <dbReference type="Proteomes" id="UP001163324"/>
    </source>
</evidence>
<name>A0ACC0UY76_9HYPO</name>
<evidence type="ECO:0000313" key="1">
    <source>
        <dbReference type="EMBL" id="KAI9898173.1"/>
    </source>
</evidence>
<gene>
    <name evidence="1" type="ORF">N3K66_006533</name>
</gene>
<reference evidence="1" key="1">
    <citation type="submission" date="2022-10" db="EMBL/GenBank/DDBJ databases">
        <title>Complete Genome of Trichothecium roseum strain YXFP-22015, a Plant Pathogen Isolated from Citrus.</title>
        <authorList>
            <person name="Wang Y."/>
            <person name="Zhu L."/>
        </authorList>
    </citation>
    <scope>NUCLEOTIDE SEQUENCE</scope>
    <source>
        <strain evidence="1">YXFP-22015</strain>
    </source>
</reference>
<accession>A0ACC0UY76</accession>
<dbReference type="Proteomes" id="UP001163324">
    <property type="component" value="Chromosome 6"/>
</dbReference>
<sequence>MPETSMALMPNLQESTQLASNEDGQSDVSNHTYYTNEEIAILHIIVSEAQQAIDSSPEPKPLPVASLFRAYDQVLPQHGIDPDDDKHLSAFVFRVGGEIGDGDLVDKFQAILERMGIGLEFSDTSELPNSSPASARSWRQPQPQVQEPREESHYDAEDEDDEVDMTDGSQAQAAQADDLGTDDDDDDSETDRSETDELSPETLAAIEAAKNAHGPAGIQRTNPFLPLNQRDHAFSSLKVAATQDTQSSQGRDAVGGPKIGSTSLSPRRPASGYLRRPTLEARQPWGQPLPPATPRGHQQTLISQVSGQSHAGDERHDSPEDQRPPATSALVQSSRQSILSIMDKWRQAASERKDKSKPRVKFAETVIQRPDSRNRDDATTQESHRSAGDGAPALDNATTSHVRNTLLTASENPEDPPIETSAAQGRSPQPSSDVRPSTSRSPQHSPRHGRDMEPRPAMIDNEAQTLAPSPADAGRMRQPVSPKKEEPIPTLQHRGYVEMLEEQPLKPAGEQGAAPHDGPQQLPKPSPSQIVDPALKAREERMLRRAARARELYLASKVFNHWADKTARRVEREAVARRHMIRFRCFRAWAQTPSSKTPEVDHLRVLTAAQKLRRAITHHEDLFREVAAVAVEARNRKMVERALYKWQCHVSKAIVQQQAVNRAKQTSCKRWSACANDHATLRHIVASHRQHSLETQAILKWQRFAENGIVRTAAAQHIGVCHLSTTYLREWWDQAEVMRRADDCRRYILTKKASRLFDLWNLGARAQAFTWRNEYVTLNRWFDAWQQGSEEDSQGLLEAELHSKRVAHAKFVDALHRVETDVKMKEQMGSRARLYIGATRLVEVFHRTVALRKARDKQAVKQYLMARYQQMSATRKKKNFFLVLNHWRDAATESARIYQDSQQIGMSWQKAKYLACIATWSDRAYEEQQRYQTAQAYNVEIHLRMWTNFTARCQQQTDASHAIWIMGKQRECTRKWTISSLQQGGHAHTAAAHKRRHARDTMNRTLQYWRANAAKGDSGSVESFPQPDLRRSNLGGSFRNSTRTTFRRSQFARSQYPQTPLPVSRTPVRWRGQSLATSGFMSAPAMPPVTEVDELRSPTSSTAVEAEAFNSPSRPSVASVLPSTTPRAPIPTYLKRHAQVHTPSPSQGLKPQFGHSRSVAGPGPLSSIKERTSQASRAEIVPTQNQSTFPTRANPEPGSPWTYTGGSKSVNPSLGRFAPMPDDEVFAAGAKGQSVGVNFGRSARNANFGPKIFSTPAGRRLGQSQ</sequence>
<organism evidence="1 2">
    <name type="scientific">Trichothecium roseum</name>
    <dbReference type="NCBI Taxonomy" id="47278"/>
    <lineage>
        <taxon>Eukaryota</taxon>
        <taxon>Fungi</taxon>
        <taxon>Dikarya</taxon>
        <taxon>Ascomycota</taxon>
        <taxon>Pezizomycotina</taxon>
        <taxon>Sordariomycetes</taxon>
        <taxon>Hypocreomycetidae</taxon>
        <taxon>Hypocreales</taxon>
        <taxon>Hypocreales incertae sedis</taxon>
        <taxon>Trichothecium</taxon>
    </lineage>
</organism>
<proteinExistence type="predicted"/>
<keyword evidence="2" id="KW-1185">Reference proteome</keyword>
<protein>
    <submittedName>
        <fullName evidence="1">Uncharacterized protein</fullName>
    </submittedName>
</protein>
<comment type="caution">
    <text evidence="1">The sequence shown here is derived from an EMBL/GenBank/DDBJ whole genome shotgun (WGS) entry which is preliminary data.</text>
</comment>
<dbReference type="EMBL" id="CM047945">
    <property type="protein sequence ID" value="KAI9898173.1"/>
    <property type="molecule type" value="Genomic_DNA"/>
</dbReference>